<protein>
    <recommendedName>
        <fullName evidence="3">Importin N-terminal domain-containing protein</fullName>
    </recommendedName>
</protein>
<dbReference type="Proteomes" id="UP000030666">
    <property type="component" value="Unassembled WGS sequence"/>
</dbReference>
<reference evidence="4" key="1">
    <citation type="submission" date="2013-02" db="EMBL/GenBank/DDBJ databases">
        <title>The Genome Sequence of Plasmodium falciparum Santa Lucia.</title>
        <authorList>
            <consortium name="The Broad Institute Genome Sequencing Platform"/>
            <consortium name="The Broad Institute Genome Sequencing Center for Infectious Disease"/>
            <person name="Neafsey D."/>
            <person name="Cheeseman I."/>
            <person name="Volkman S."/>
            <person name="Adams J."/>
            <person name="Walker B."/>
            <person name="Young S.K."/>
            <person name="Zeng Q."/>
            <person name="Gargeya S."/>
            <person name="Fitzgerald M."/>
            <person name="Haas B."/>
            <person name="Abouelleil A."/>
            <person name="Alvarado L."/>
            <person name="Arachchi H.M."/>
            <person name="Berlin A.M."/>
            <person name="Chapman S.B."/>
            <person name="Dewar J."/>
            <person name="Goldberg J."/>
            <person name="Griggs A."/>
            <person name="Gujja S."/>
            <person name="Hansen M."/>
            <person name="Howarth C."/>
            <person name="Imamovic A."/>
            <person name="Larimer J."/>
            <person name="McCowan C."/>
            <person name="Murphy C."/>
            <person name="Neiman D."/>
            <person name="Pearson M."/>
            <person name="Priest M."/>
            <person name="Roberts A."/>
            <person name="Saif S."/>
            <person name="Shea T."/>
            <person name="Sisk P."/>
            <person name="Sykes S."/>
            <person name="Wortman J."/>
            <person name="Nusbaum C."/>
            <person name="Birren B."/>
        </authorList>
    </citation>
    <scope>NUCLEOTIDE SEQUENCE [LARGE SCALE GENOMIC DNA]</scope>
    <source>
        <strain evidence="4">Santa Lucia</strain>
    </source>
</reference>
<dbReference type="Pfam" id="PF03810">
    <property type="entry name" value="IBN_N"/>
    <property type="match status" value="1"/>
</dbReference>
<accession>W7FLS6</accession>
<dbReference type="InterPro" id="IPR053019">
    <property type="entry name" value="GATA_zinc_finger"/>
</dbReference>
<dbReference type="GO" id="GO:0006886">
    <property type="term" value="P:intracellular protein transport"/>
    <property type="evidence" value="ECO:0007669"/>
    <property type="project" value="InterPro"/>
</dbReference>
<feature type="compositionally biased region" description="Low complexity" evidence="1">
    <location>
        <begin position="1292"/>
        <end position="1324"/>
    </location>
</feature>
<keyword evidence="2" id="KW-0812">Transmembrane</keyword>
<sequence length="1631" mass="196013">MEEIEEKYKIIIDALYDTWSNDHDKRKESEKILYEIEKDEKFIICLFDIYTSKSIHYNIRKLGIIYCKNLIVRYWNNRDGFHYSDNTKKIIKKKILDILNNVEYLNNYREFSILLKRISRYELVHNYPELLDCLLYNINIHKTNINNIYIYIYLLYKILREQYSKKLFKDKKETFDISEKFIKSLEFFWNNSINLYFQNNATDIFCMCNDEKNCNKCKNLNSLINLYEKQLFVSNVDDTIRNEGTANENIPEDENYYIHDKKIHMMKYLDSIILNLIINRNDIKKVNNYVNSKMSKENKGDQENKVDQEYKVDLEYKVDAEYKVDQEYKVDAEYKVDPEFKVDQEYKVDAEYKVDSEYKECKENYKNKESPNSSNNTTTTTNNNNNNNNNNNVNVNVNDTDLNIRTNFLNAFINKIIYYLKFINNNSASYYLKYLKFLLTSFFLMIEFHTSFHVYLKKDITEKLICLFLKKNLSLNNYTNDYEHKFIEIVNLCISILKSIFYHFCLNQYNLIKQKKVRENYINVKNIMCNKNINIENYNVNTLESKIINNFMINVKSMENENNILFNKNLSLKDILTYIREEVKQALSNDEFILIHNEKALEIFYFLRIYCINISSEQIIEVTLNIRDDYETEENIFYNNAKDCIIELSSEPFLFSIFHHFFEPLINSFHNYVHFLKGLPVHLKNIQIPEFSSAIIQLDGYLNIYYILYPSFHKKIKIEHILCMIRFFMDFLNIKYTHPLISYRIALIIKIWTKSYKTSFPFIEDLILLIYENIRFLYIQLLQKNVVSLITENIPSYVNDMTFQHYAIKSVNFLPILFFKFISLFKYFFKYEYVYKNYDYINEFLVSCLINVLTKITYPKNIQKILKILSHIVFMSNKEKDITIFKDNYNFLLDLYMNSNISIKEYILNILVQILNKNYEYVGSLVEYMNKENYHNDNNKVGVNEKVCDDIVLFYFSYDIILYTLSAKIEKQPFKDNIIFNHPHIPSEYKANHNINNDITSDINSDVNNNINNFQFNNIYNNLINFPYIKEINLDIDKTISDNFYSLWICILKLIYKMFHQKKEEIVKKICSFYIATINYLYEYFKNQTLGKISYELSNLCLDVVIEYMCLFIIHETHNFYLTYESINIKMLTNDIIKSTILKVVEFNFILNDEIKIEKCIYILHLCLSIYKNDMKNEKSIIYTYIAQFVIIYLLKVLLKYFSKYFNFYNYIQQNQNKRAERNDANKNYNLHSNNNNNFNDDVQKNGNVIFDEYKTIGEEKSNRNKNNIPDISFDLQGNNTNNYYLNHFKNDVNNNDNDDNNNNKNNDNNNDDNNNNNNSSSNSEQINNKLNQCNKNHIKYIYDNIINYQHDENFLNEFTHFQNDVKKLFNINYINDYDITKTFLNFNFSTINEDNYSYINKHSVFTLISILSLYEPNYLNYILITFLTYFKINIPIFIFSFFYQSQYIHNKNILNSLLIFIYILTQNYILTPFPSIFLQTNFPSITNTQSFEKLMYDTNKNNHLFTCNKDEHTLLIIEILKLINNILNTNKDIYIEKKNILHLSTISTNLNGTKIFHSYNYNYILRKVLKYDDFANICSRALDNILTYLIDTNNVEDNNRKNIIVNYLKDNIDDMNSAIVDMYKKYKNFF</sequence>
<dbReference type="InterPro" id="IPR011989">
    <property type="entry name" value="ARM-like"/>
</dbReference>
<feature type="region of interest" description="Disordered" evidence="1">
    <location>
        <begin position="1285"/>
        <end position="1328"/>
    </location>
</feature>
<dbReference type="Gene3D" id="1.25.10.10">
    <property type="entry name" value="Leucine-rich Repeat Variant"/>
    <property type="match status" value="1"/>
</dbReference>
<organism evidence="4">
    <name type="scientific">Plasmodium falciparum Santa Lucia</name>
    <dbReference type="NCBI Taxonomy" id="478859"/>
    <lineage>
        <taxon>Eukaryota</taxon>
        <taxon>Sar</taxon>
        <taxon>Alveolata</taxon>
        <taxon>Apicomplexa</taxon>
        <taxon>Aconoidasida</taxon>
        <taxon>Haemosporida</taxon>
        <taxon>Plasmodiidae</taxon>
        <taxon>Plasmodium</taxon>
        <taxon>Plasmodium (Laverania)</taxon>
    </lineage>
</organism>
<feature type="region of interest" description="Disordered" evidence="1">
    <location>
        <begin position="363"/>
        <end position="392"/>
    </location>
</feature>
<evidence type="ECO:0000313" key="4">
    <source>
        <dbReference type="EMBL" id="EUT78819.1"/>
    </source>
</evidence>
<feature type="transmembrane region" description="Helical" evidence="2">
    <location>
        <begin position="1182"/>
        <end position="1202"/>
    </location>
</feature>
<dbReference type="PANTHER" id="PTHR23353:SF36">
    <property type="entry name" value="LIM ZINC-BINDING DOMAIN-CONTAINING PROTEIN"/>
    <property type="match status" value="1"/>
</dbReference>
<dbReference type="InterPro" id="IPR016024">
    <property type="entry name" value="ARM-type_fold"/>
</dbReference>
<dbReference type="FunFam" id="1.25.10.10:FF:000453">
    <property type="entry name" value="Uncharacterized protein"/>
    <property type="match status" value="1"/>
</dbReference>
<proteinExistence type="predicted"/>
<dbReference type="InterPro" id="IPR001494">
    <property type="entry name" value="Importin-beta_N"/>
</dbReference>
<keyword evidence="2" id="KW-1133">Transmembrane helix</keyword>
<dbReference type="PROSITE" id="PS50166">
    <property type="entry name" value="IMPORTIN_B_NT"/>
    <property type="match status" value="1"/>
</dbReference>
<name>W7FLS6_PLAFA</name>
<evidence type="ECO:0000256" key="2">
    <source>
        <dbReference type="SAM" id="Phobius"/>
    </source>
</evidence>
<evidence type="ECO:0000256" key="1">
    <source>
        <dbReference type="SAM" id="MobiDB-lite"/>
    </source>
</evidence>
<feature type="transmembrane region" description="Helical" evidence="2">
    <location>
        <begin position="1454"/>
        <end position="1471"/>
    </location>
</feature>
<dbReference type="OrthoDB" id="361693at2759"/>
<dbReference type="PANTHER" id="PTHR23353">
    <property type="entry name" value="RAB-GAP/TBC-RELATED"/>
    <property type="match status" value="1"/>
</dbReference>
<feature type="compositionally biased region" description="Low complexity" evidence="1">
    <location>
        <begin position="375"/>
        <end position="392"/>
    </location>
</feature>
<dbReference type="SMART" id="SM00913">
    <property type="entry name" value="IBN_N"/>
    <property type="match status" value="1"/>
</dbReference>
<dbReference type="EMBL" id="KE123511">
    <property type="protein sequence ID" value="EUT78819.1"/>
    <property type="molecule type" value="Genomic_DNA"/>
</dbReference>
<dbReference type="GO" id="GO:0031267">
    <property type="term" value="F:small GTPase binding"/>
    <property type="evidence" value="ECO:0007669"/>
    <property type="project" value="InterPro"/>
</dbReference>
<dbReference type="SUPFAM" id="SSF48371">
    <property type="entry name" value="ARM repeat"/>
    <property type="match status" value="1"/>
</dbReference>
<keyword evidence="2" id="KW-0472">Membrane</keyword>
<feature type="domain" description="Importin N-terminal" evidence="3">
    <location>
        <begin position="29"/>
        <end position="101"/>
    </location>
</feature>
<evidence type="ECO:0000259" key="3">
    <source>
        <dbReference type="PROSITE" id="PS50166"/>
    </source>
</evidence>
<gene>
    <name evidence="4" type="ORF">PFAG_05396</name>
</gene>
<feature type="transmembrane region" description="Helical" evidence="2">
    <location>
        <begin position="1419"/>
        <end position="1442"/>
    </location>
</feature>